<accession>A0A0F9F0J7</accession>
<gene>
    <name evidence="1" type="ORF">LCGC14_2363780</name>
</gene>
<reference evidence="1" key="1">
    <citation type="journal article" date="2015" name="Nature">
        <title>Complex archaea that bridge the gap between prokaryotes and eukaryotes.</title>
        <authorList>
            <person name="Spang A."/>
            <person name="Saw J.H."/>
            <person name="Jorgensen S.L."/>
            <person name="Zaremba-Niedzwiedzka K."/>
            <person name="Martijn J."/>
            <person name="Lind A.E."/>
            <person name="van Eijk R."/>
            <person name="Schleper C."/>
            <person name="Guy L."/>
            <person name="Ettema T.J."/>
        </authorList>
    </citation>
    <scope>NUCLEOTIDE SEQUENCE</scope>
</reference>
<dbReference type="AlphaFoldDB" id="A0A0F9F0J7"/>
<comment type="caution">
    <text evidence="1">The sequence shown here is derived from an EMBL/GenBank/DDBJ whole genome shotgun (WGS) entry which is preliminary data.</text>
</comment>
<evidence type="ECO:0000313" key="1">
    <source>
        <dbReference type="EMBL" id="KKL44627.1"/>
    </source>
</evidence>
<sequence>MIATTAENLDKFRQVYADAVLPLDASDSEMDAAVAVRELRWEGPRMPLADVVELYASIEHGYNDFKPQVIADLAAEFPDSGIEATPTRINSVGIFLHVGTGLPVNFISGNLNDRVVAFVRANFKADEVDWQPGGETLRVWWD</sequence>
<proteinExistence type="predicted"/>
<dbReference type="EMBL" id="LAZR01034689">
    <property type="protein sequence ID" value="KKL44627.1"/>
    <property type="molecule type" value="Genomic_DNA"/>
</dbReference>
<protein>
    <submittedName>
        <fullName evidence="1">Uncharacterized protein</fullName>
    </submittedName>
</protein>
<organism evidence="1">
    <name type="scientific">marine sediment metagenome</name>
    <dbReference type="NCBI Taxonomy" id="412755"/>
    <lineage>
        <taxon>unclassified sequences</taxon>
        <taxon>metagenomes</taxon>
        <taxon>ecological metagenomes</taxon>
    </lineage>
</organism>
<name>A0A0F9F0J7_9ZZZZ</name>